<dbReference type="Proteomes" id="UP000024547">
    <property type="component" value="Unassembled WGS sequence"/>
</dbReference>
<keyword evidence="4" id="KW-0274">FAD</keyword>
<dbReference type="InterPro" id="IPR005939">
    <property type="entry name" value="BLH_phosphatase-like"/>
</dbReference>
<sequence>MDIKTIAPDLSVSPQISVQDVGIAASQGFKSLIINRPDGESSDQTDHAAIEEAARRHGLEVRYVPVVSGKVTDADVEAFDKAMHELPAPALAYCRTGTRSATLWALSQAGHLSTDAILKTTAGAGYDLSGLRSRLEARDKAAEGGIGPVKSHDVVIIGGGAAGISTAVSILKRRGGVDIAIVEPRTEHYYQPGWTLVGGGVFKREQTERQMATLMPKGVQWVRAACAGFDPERNQVILEDGERIGYKVLVVAPGLKLNWDGIEGLKETLGKNGVTSNYLFDMAPYTWELVQSMKGGRALFTQPPMPIKCAGAPQKAMYLACDAWKRRGVLKDIEVEFHNAGGVIFGVKEYVPALMKYVDKYGIDLCFNETLVAVDGAKKTAWFDVKDADGQVTREAREFDMMHVCPPQTSLDFVANSPLANEAGWVDVSGETLQHTQYGNVFGLGDAGSTPNAKTAAAVRKQAPVAAHNVLCVLDGKAPNAVYSGYGSCPLTVERGKIVLAEFAYGGKLEPTVPQWMLNGTKPTRAAWFLKEKMLPNIYFDMMLRGTETLAKPKLLPHRPASHEAQKAVDFKDAPSTAA</sequence>
<feature type="domain" description="FAD/NAD(P)-binding" evidence="9">
    <location>
        <begin position="152"/>
        <end position="272"/>
    </location>
</feature>
<feature type="domain" description="Beta-lactamase hydrolase-like protein phosphatase-like" evidence="8">
    <location>
        <begin position="2"/>
        <end position="110"/>
    </location>
</feature>
<dbReference type="CDD" id="cd14503">
    <property type="entry name" value="PTP-bact"/>
    <property type="match status" value="1"/>
</dbReference>
<protein>
    <submittedName>
        <fullName evidence="10">Uncharacterized protein</fullName>
    </submittedName>
</protein>
<accession>A0A059E004</accession>
<dbReference type="InterPro" id="IPR029021">
    <property type="entry name" value="Prot-tyrosine_phosphatase-like"/>
</dbReference>
<comment type="cofactor">
    <cofactor evidence="1">
        <name>FAD</name>
        <dbReference type="ChEBI" id="CHEBI:57692"/>
    </cofactor>
</comment>
<keyword evidence="5" id="KW-0809">Transit peptide</keyword>
<dbReference type="AlphaFoldDB" id="A0A059E004"/>
<dbReference type="GO" id="GO:0016787">
    <property type="term" value="F:hydrolase activity"/>
    <property type="evidence" value="ECO:0007669"/>
    <property type="project" value="InterPro"/>
</dbReference>
<dbReference type="GO" id="GO:0070224">
    <property type="term" value="F:sulfide:quinone oxidoreductase activity"/>
    <property type="evidence" value="ECO:0007669"/>
    <property type="project" value="TreeGrafter"/>
</dbReference>
<dbReference type="InterPro" id="IPR036188">
    <property type="entry name" value="FAD/NAD-bd_sf"/>
</dbReference>
<dbReference type="Gene3D" id="3.90.190.10">
    <property type="entry name" value="Protein tyrosine phosphatase superfamily"/>
    <property type="match status" value="1"/>
</dbReference>
<evidence type="ECO:0000256" key="4">
    <source>
        <dbReference type="ARBA" id="ARBA00022827"/>
    </source>
</evidence>
<feature type="region of interest" description="Disordered" evidence="7">
    <location>
        <begin position="557"/>
        <end position="579"/>
    </location>
</feature>
<keyword evidence="2" id="KW-0285">Flavoprotein</keyword>
<dbReference type="GO" id="GO:0048038">
    <property type="term" value="F:quinone binding"/>
    <property type="evidence" value="ECO:0007669"/>
    <property type="project" value="UniProtKB-KW"/>
</dbReference>
<dbReference type="InterPro" id="IPR015904">
    <property type="entry name" value="Sulphide_quinone_reductase"/>
</dbReference>
<comment type="caution">
    <text evidence="10">The sequence shown here is derived from an EMBL/GenBank/DDBJ whole genome shotgun (WGS) entry which is preliminary data.</text>
</comment>
<dbReference type="Pfam" id="PF07992">
    <property type="entry name" value="Pyr_redox_2"/>
    <property type="match status" value="1"/>
</dbReference>
<dbReference type="eggNOG" id="COG0446">
    <property type="taxonomic scope" value="Bacteria"/>
</dbReference>
<organism evidence="10 11">
    <name type="scientific">Hyphomonas atlantica</name>
    <dbReference type="NCBI Taxonomy" id="1280948"/>
    <lineage>
        <taxon>Bacteria</taxon>
        <taxon>Pseudomonadati</taxon>
        <taxon>Pseudomonadota</taxon>
        <taxon>Alphaproteobacteria</taxon>
        <taxon>Hyphomonadales</taxon>
        <taxon>Hyphomonadaceae</taxon>
        <taxon>Hyphomonas</taxon>
    </lineage>
</organism>
<dbReference type="GO" id="GO:0070221">
    <property type="term" value="P:sulfide oxidation, using sulfide:quinone oxidoreductase"/>
    <property type="evidence" value="ECO:0007669"/>
    <property type="project" value="TreeGrafter"/>
</dbReference>
<proteinExistence type="predicted"/>
<dbReference type="SUPFAM" id="SSF51905">
    <property type="entry name" value="FAD/NAD(P)-binding domain"/>
    <property type="match status" value="2"/>
</dbReference>
<dbReference type="eggNOG" id="COG3453">
    <property type="taxonomic scope" value="Bacteria"/>
</dbReference>
<dbReference type="GO" id="GO:0071949">
    <property type="term" value="F:FAD binding"/>
    <property type="evidence" value="ECO:0007669"/>
    <property type="project" value="TreeGrafter"/>
</dbReference>
<evidence type="ECO:0000256" key="7">
    <source>
        <dbReference type="SAM" id="MobiDB-lite"/>
    </source>
</evidence>
<dbReference type="RefSeq" id="WP_035551961.1">
    <property type="nucleotide sequence ID" value="NZ_AWFH01000020.1"/>
</dbReference>
<dbReference type="PATRIC" id="fig|1280948.3.peg.2008"/>
<dbReference type="PANTHER" id="PTHR10632:SF2">
    <property type="entry name" value="SULFIDE:QUINONE OXIDOREDUCTASE, MITOCHONDRIAL"/>
    <property type="match status" value="1"/>
</dbReference>
<evidence type="ECO:0000256" key="3">
    <source>
        <dbReference type="ARBA" id="ARBA00022719"/>
    </source>
</evidence>
<evidence type="ECO:0000313" key="10">
    <source>
        <dbReference type="EMBL" id="KCZ60700.1"/>
    </source>
</evidence>
<dbReference type="PANTHER" id="PTHR10632">
    <property type="entry name" value="SULFIDE:QUINONE OXIDOREDUCTASE"/>
    <property type="match status" value="1"/>
</dbReference>
<evidence type="ECO:0000256" key="5">
    <source>
        <dbReference type="ARBA" id="ARBA00022946"/>
    </source>
</evidence>
<dbReference type="EMBL" id="AWFH01000020">
    <property type="protein sequence ID" value="KCZ60700.1"/>
    <property type="molecule type" value="Genomic_DNA"/>
</dbReference>
<gene>
    <name evidence="10" type="ORF">HY36_17420</name>
</gene>
<feature type="compositionally biased region" description="Basic and acidic residues" evidence="7">
    <location>
        <begin position="561"/>
        <end position="573"/>
    </location>
</feature>
<name>A0A059E004_9PROT</name>
<keyword evidence="11" id="KW-1185">Reference proteome</keyword>
<dbReference type="Gene3D" id="3.50.50.60">
    <property type="entry name" value="FAD/NAD(P)-binding domain"/>
    <property type="match status" value="2"/>
</dbReference>
<evidence type="ECO:0000259" key="9">
    <source>
        <dbReference type="Pfam" id="PF07992"/>
    </source>
</evidence>
<evidence type="ECO:0000259" key="8">
    <source>
        <dbReference type="Pfam" id="PF04273"/>
    </source>
</evidence>
<dbReference type="FunFam" id="3.50.50.60:FF:000034">
    <property type="entry name" value="sulfide:quinone oxidoreductase, mitochondrial"/>
    <property type="match status" value="1"/>
</dbReference>
<dbReference type="InterPro" id="IPR023753">
    <property type="entry name" value="FAD/NAD-binding_dom"/>
</dbReference>
<keyword evidence="6" id="KW-0560">Oxidoreductase</keyword>
<dbReference type="OrthoDB" id="9805710at2"/>
<evidence type="ECO:0000256" key="2">
    <source>
        <dbReference type="ARBA" id="ARBA00022630"/>
    </source>
</evidence>
<dbReference type="Pfam" id="PF04273">
    <property type="entry name" value="BLH_phosphatase"/>
    <property type="match status" value="1"/>
</dbReference>
<keyword evidence="3" id="KW-0874">Quinone</keyword>
<evidence type="ECO:0000256" key="1">
    <source>
        <dbReference type="ARBA" id="ARBA00001974"/>
    </source>
</evidence>
<dbReference type="NCBIfam" id="TIGR01244">
    <property type="entry name" value="TIGR01244 family sulfur transferase"/>
    <property type="match status" value="1"/>
</dbReference>
<evidence type="ECO:0000256" key="6">
    <source>
        <dbReference type="ARBA" id="ARBA00023002"/>
    </source>
</evidence>
<evidence type="ECO:0000313" key="11">
    <source>
        <dbReference type="Proteomes" id="UP000024547"/>
    </source>
</evidence>
<dbReference type="STRING" id="1280948.HY36_17420"/>
<reference evidence="10 11" key="1">
    <citation type="journal article" date="2014" name="Antonie Van Leeuwenhoek">
        <title>Hyphomonas beringensis sp. nov. and Hyphomonas chukchiensis sp. nov., isolated from surface seawater of the Bering Sea and Chukchi Sea.</title>
        <authorList>
            <person name="Li C."/>
            <person name="Lai Q."/>
            <person name="Li G."/>
            <person name="Dong C."/>
            <person name="Wang J."/>
            <person name="Liao Y."/>
            <person name="Shao Z."/>
        </authorList>
    </citation>
    <scope>NUCLEOTIDE SEQUENCE [LARGE SCALE GENOMIC DNA]</scope>
    <source>
        <strain evidence="10 11">22II1-22F38</strain>
    </source>
</reference>